<dbReference type="Gene3D" id="2.70.98.10">
    <property type="match status" value="1"/>
</dbReference>
<dbReference type="SUPFAM" id="SSF48208">
    <property type="entry name" value="Six-hairpin glycosidases"/>
    <property type="match status" value="1"/>
</dbReference>
<dbReference type="GO" id="GO:0000224">
    <property type="term" value="F:peptide-N4-(N-acetyl-beta-glucosaminyl)asparagine amidase activity"/>
    <property type="evidence" value="ECO:0007669"/>
    <property type="project" value="TreeGrafter"/>
</dbReference>
<dbReference type="Gene3D" id="1.20.1610.10">
    <property type="entry name" value="alpha-1,2-mannosidases domains"/>
    <property type="match status" value="1"/>
</dbReference>
<keyword evidence="6" id="KW-0378">Hydrolase</keyword>
<dbReference type="Pfam" id="PF07971">
    <property type="entry name" value="Glyco_hydro_92"/>
    <property type="match status" value="1"/>
</dbReference>
<dbReference type="PANTHER" id="PTHR12143">
    <property type="entry name" value="PEPTIDE N-GLYCANASE PNGASE -RELATED"/>
    <property type="match status" value="1"/>
</dbReference>
<proteinExistence type="predicted"/>
<dbReference type="InterPro" id="IPR050883">
    <property type="entry name" value="PNGase"/>
</dbReference>
<dbReference type="GO" id="GO:0005975">
    <property type="term" value="P:carbohydrate metabolic process"/>
    <property type="evidence" value="ECO:0007669"/>
    <property type="project" value="InterPro"/>
</dbReference>
<comment type="subunit">
    <text evidence="2">Monomer.</text>
</comment>
<accession>A0A7X8XWS9</accession>
<evidence type="ECO:0000313" key="7">
    <source>
        <dbReference type="Proteomes" id="UP000585050"/>
    </source>
</evidence>
<dbReference type="GO" id="GO:0030246">
    <property type="term" value="F:carbohydrate binding"/>
    <property type="evidence" value="ECO:0007669"/>
    <property type="project" value="InterPro"/>
</dbReference>
<dbReference type="InterPro" id="IPR012939">
    <property type="entry name" value="Glyco_hydro_92"/>
</dbReference>
<reference evidence="6 7" key="1">
    <citation type="submission" date="2020-04" db="EMBL/GenBank/DDBJ databases">
        <title>Flammeovirga sp. SR4, a novel species isolated from seawater.</title>
        <authorList>
            <person name="Wang X."/>
        </authorList>
    </citation>
    <scope>NUCLEOTIDE SEQUENCE [LARGE SCALE GENOMIC DNA]</scope>
    <source>
        <strain evidence="6 7">SR4</strain>
    </source>
</reference>
<evidence type="ECO:0000259" key="5">
    <source>
        <dbReference type="Pfam" id="PF17678"/>
    </source>
</evidence>
<dbReference type="PANTHER" id="PTHR12143:SF39">
    <property type="entry name" value="SECRETED PROTEIN"/>
    <property type="match status" value="1"/>
</dbReference>
<gene>
    <name evidence="6" type="ORF">HGP29_14400</name>
</gene>
<dbReference type="InterPro" id="IPR005887">
    <property type="entry name" value="GH92_a_mannosidase_put"/>
</dbReference>
<dbReference type="Gene3D" id="1.20.1050.60">
    <property type="entry name" value="alpha-1,2-mannosidase"/>
    <property type="match status" value="1"/>
</dbReference>
<sequence>MNKYLLFFFTVTFIGCQPTNKRTQLNITTDYTQYVNPFIGTDGTGHTFPGPSRPFAMVQPGPDNTSQGWDYTSGYQLKDSTILGFSQTRASGTGISEFGDILILPFTTSNRKTRKLNEKAEIGYYSVDLENKTKAELTSTERVALHRYTFPNDKANIYINLQHGLRFTVDSLNLVLEANSEINTRENSISGYAHTKNWVERKYFYHIKFDHPIQEIEKFPKHNKEKADKYIINFKTDSLLVKVALSSVSVEGAINNMDTELPHWDFSKVVQSSKEIWNNYLSKIDIEETSKRHKEIFYTSLYHLFLQPSNIADVDGKYRGPDDEIHKGYNKEYYSTLSLWDTYRAAHPLYTLITPLKVDAFVNTMIDHSQQQGFLPIWTAWGQENYCMIGNHSIPVIVDAYVKGFSDFDATKALDAMVESSIVRHLKSDWEMYNKYGYYPFDLIDNESVSRTLESGLDDYSISLMAEMMGKEKLHESFNRRSMFYKNLFDDSTGLMRGKDSNGKFRTPFDPLTPTSPMNNPGDYTEANAWQYTWTPMQYDVEGYTELLGGKDNFTKLLDEFFSTESNGDNKHLGQEAMIGQYAHGNEPSHHIAYLYAYSDKPEKGEELVSRIYDEFYDNTPRGITGNDDCGQMSAWYIFSTLGFYPVNPVNSEFVIMKPQVSNAKILLGDDLVFEVRSSVPKGESVTKITYNGKEIKDRIITYPQIMSGGVLEFK</sequence>
<feature type="domain" description="Glycosyl hydrolase family 92" evidence="4">
    <location>
        <begin position="253"/>
        <end position="715"/>
    </location>
</feature>
<evidence type="ECO:0000256" key="1">
    <source>
        <dbReference type="ARBA" id="ARBA00001913"/>
    </source>
</evidence>
<organism evidence="6 7">
    <name type="scientific">Flammeovirga agarivorans</name>
    <dbReference type="NCBI Taxonomy" id="2726742"/>
    <lineage>
        <taxon>Bacteria</taxon>
        <taxon>Pseudomonadati</taxon>
        <taxon>Bacteroidota</taxon>
        <taxon>Cytophagia</taxon>
        <taxon>Cytophagales</taxon>
        <taxon>Flammeovirgaceae</taxon>
        <taxon>Flammeovirga</taxon>
    </lineage>
</organism>
<evidence type="ECO:0000256" key="3">
    <source>
        <dbReference type="ARBA" id="ARBA00022837"/>
    </source>
</evidence>
<dbReference type="InterPro" id="IPR008928">
    <property type="entry name" value="6-hairpin_glycosidase_sf"/>
</dbReference>
<comment type="caution">
    <text evidence="6">The sequence shown here is derived from an EMBL/GenBank/DDBJ whole genome shotgun (WGS) entry which is preliminary data.</text>
</comment>
<dbReference type="EMBL" id="JABAIL010000004">
    <property type="protein sequence ID" value="NLR92405.1"/>
    <property type="molecule type" value="Genomic_DNA"/>
</dbReference>
<dbReference type="PROSITE" id="PS51257">
    <property type="entry name" value="PROKAR_LIPOPROTEIN"/>
    <property type="match status" value="1"/>
</dbReference>
<evidence type="ECO:0000259" key="4">
    <source>
        <dbReference type="Pfam" id="PF07971"/>
    </source>
</evidence>
<dbReference type="RefSeq" id="WP_168883119.1">
    <property type="nucleotide sequence ID" value="NZ_JABAIL010000004.1"/>
</dbReference>
<dbReference type="InterPro" id="IPR014718">
    <property type="entry name" value="GH-type_carb-bd"/>
</dbReference>
<feature type="domain" description="Glycosyl hydrolase family 92 N-terminal" evidence="5">
    <location>
        <begin position="34"/>
        <end position="246"/>
    </location>
</feature>
<protein>
    <submittedName>
        <fullName evidence="6">Glycoside hydrolase family 92 protein</fullName>
    </submittedName>
</protein>
<dbReference type="FunFam" id="1.20.1050.60:FF:000001">
    <property type="entry name" value="Putative alpha-1,2-mannosidase"/>
    <property type="match status" value="1"/>
</dbReference>
<dbReference type="Gene3D" id="3.30.2080.10">
    <property type="entry name" value="GH92 mannosidase domain"/>
    <property type="match status" value="1"/>
</dbReference>
<dbReference type="NCBIfam" id="TIGR01180">
    <property type="entry name" value="aman2_put"/>
    <property type="match status" value="1"/>
</dbReference>
<keyword evidence="3" id="KW-0106">Calcium</keyword>
<dbReference type="Pfam" id="PF17678">
    <property type="entry name" value="Glyco_hydro_92N"/>
    <property type="match status" value="1"/>
</dbReference>
<evidence type="ECO:0000313" key="6">
    <source>
        <dbReference type="EMBL" id="NLR92405.1"/>
    </source>
</evidence>
<name>A0A7X8XWS9_9BACT</name>
<dbReference type="AlphaFoldDB" id="A0A7X8XWS9"/>
<dbReference type="GO" id="GO:0005829">
    <property type="term" value="C:cytosol"/>
    <property type="evidence" value="ECO:0007669"/>
    <property type="project" value="TreeGrafter"/>
</dbReference>
<comment type="cofactor">
    <cofactor evidence="1">
        <name>Ca(2+)</name>
        <dbReference type="ChEBI" id="CHEBI:29108"/>
    </cofactor>
</comment>
<dbReference type="GO" id="GO:0006516">
    <property type="term" value="P:glycoprotein catabolic process"/>
    <property type="evidence" value="ECO:0007669"/>
    <property type="project" value="TreeGrafter"/>
</dbReference>
<evidence type="ECO:0000256" key="2">
    <source>
        <dbReference type="ARBA" id="ARBA00011245"/>
    </source>
</evidence>
<dbReference type="Proteomes" id="UP000585050">
    <property type="component" value="Unassembled WGS sequence"/>
</dbReference>
<keyword evidence="7" id="KW-1185">Reference proteome</keyword>
<dbReference type="InterPro" id="IPR041371">
    <property type="entry name" value="GH92_N"/>
</dbReference>